<protein>
    <submittedName>
        <fullName evidence="1">Uncharacterized protein</fullName>
    </submittedName>
</protein>
<dbReference type="EMBL" id="JACEIK010003124">
    <property type="protein sequence ID" value="MCD9640435.1"/>
    <property type="molecule type" value="Genomic_DNA"/>
</dbReference>
<gene>
    <name evidence="1" type="ORF">HAX54_025738</name>
</gene>
<name>A0ABS8V223_DATST</name>
<sequence>NNEEEEHHDQISNMEKLILEHYKKVMRSNLLNRVFRKEKLRHLRSNSKVLRILAIVWNKKKKKNPKN</sequence>
<evidence type="ECO:0000313" key="1">
    <source>
        <dbReference type="EMBL" id="MCD9640435.1"/>
    </source>
</evidence>
<comment type="caution">
    <text evidence="1">The sequence shown here is derived from an EMBL/GenBank/DDBJ whole genome shotgun (WGS) entry which is preliminary data.</text>
</comment>
<proteinExistence type="predicted"/>
<keyword evidence="2" id="KW-1185">Reference proteome</keyword>
<accession>A0ABS8V223</accession>
<reference evidence="1 2" key="1">
    <citation type="journal article" date="2021" name="BMC Genomics">
        <title>Datura genome reveals duplications of psychoactive alkaloid biosynthetic genes and high mutation rate following tissue culture.</title>
        <authorList>
            <person name="Rajewski A."/>
            <person name="Carter-House D."/>
            <person name="Stajich J."/>
            <person name="Litt A."/>
        </authorList>
    </citation>
    <scope>NUCLEOTIDE SEQUENCE [LARGE SCALE GENOMIC DNA]</scope>
    <source>
        <strain evidence="1">AR-01</strain>
    </source>
</reference>
<dbReference type="Proteomes" id="UP000823775">
    <property type="component" value="Unassembled WGS sequence"/>
</dbReference>
<evidence type="ECO:0000313" key="2">
    <source>
        <dbReference type="Proteomes" id="UP000823775"/>
    </source>
</evidence>
<organism evidence="1 2">
    <name type="scientific">Datura stramonium</name>
    <name type="common">Jimsonweed</name>
    <name type="synonym">Common thornapple</name>
    <dbReference type="NCBI Taxonomy" id="4076"/>
    <lineage>
        <taxon>Eukaryota</taxon>
        <taxon>Viridiplantae</taxon>
        <taxon>Streptophyta</taxon>
        <taxon>Embryophyta</taxon>
        <taxon>Tracheophyta</taxon>
        <taxon>Spermatophyta</taxon>
        <taxon>Magnoliopsida</taxon>
        <taxon>eudicotyledons</taxon>
        <taxon>Gunneridae</taxon>
        <taxon>Pentapetalae</taxon>
        <taxon>asterids</taxon>
        <taxon>lamiids</taxon>
        <taxon>Solanales</taxon>
        <taxon>Solanaceae</taxon>
        <taxon>Solanoideae</taxon>
        <taxon>Datureae</taxon>
        <taxon>Datura</taxon>
    </lineage>
</organism>
<feature type="non-terminal residue" evidence="1">
    <location>
        <position position="1"/>
    </location>
</feature>